<dbReference type="NCBIfam" id="TIGR01030">
    <property type="entry name" value="rpmH_bact"/>
    <property type="match status" value="1"/>
</dbReference>
<organism evidence="5 6">
    <name type="scientific">Elaeis guineensis var. tenera</name>
    <name type="common">Oil palm</name>
    <dbReference type="NCBI Taxonomy" id="51953"/>
    <lineage>
        <taxon>Eukaryota</taxon>
        <taxon>Viridiplantae</taxon>
        <taxon>Streptophyta</taxon>
        <taxon>Embryophyta</taxon>
        <taxon>Tracheophyta</taxon>
        <taxon>Spermatophyta</taxon>
        <taxon>Magnoliopsida</taxon>
        <taxon>Liliopsida</taxon>
        <taxon>Arecaceae</taxon>
        <taxon>Arecoideae</taxon>
        <taxon>Cocoseae</taxon>
        <taxon>Elaeidinae</taxon>
        <taxon>Elaeis</taxon>
    </lineage>
</organism>
<reference evidence="6" key="1">
    <citation type="submission" date="2025-08" db="UniProtKB">
        <authorList>
            <consortium name="RefSeq"/>
        </authorList>
    </citation>
    <scope>IDENTIFICATION</scope>
</reference>
<dbReference type="InterPro" id="IPR000271">
    <property type="entry name" value="Ribosomal_bL34"/>
</dbReference>
<proteinExistence type="inferred from homology"/>
<evidence type="ECO:0000313" key="6">
    <source>
        <dbReference type="RefSeq" id="XP_010924979.1"/>
    </source>
</evidence>
<dbReference type="InParanoid" id="A0A6I9REH9"/>
<name>A0A6I9REH9_ELAGV</name>
<dbReference type="GeneID" id="105047652"/>
<dbReference type="GO" id="GO:0003735">
    <property type="term" value="F:structural constituent of ribosome"/>
    <property type="evidence" value="ECO:0007669"/>
    <property type="project" value="InterPro"/>
</dbReference>
<dbReference type="GO" id="GO:0006412">
    <property type="term" value="P:translation"/>
    <property type="evidence" value="ECO:0007669"/>
    <property type="project" value="InterPro"/>
</dbReference>
<dbReference type="AlphaFoldDB" id="A0A6I9REH9"/>
<protein>
    <recommendedName>
        <fullName evidence="4">Large ribosomal subunit protein bL34m</fullName>
    </recommendedName>
</protein>
<dbReference type="PANTHER" id="PTHR14503:SF12">
    <property type="entry name" value="RIBOSOMAL PROTEIN L34"/>
    <property type="match status" value="1"/>
</dbReference>
<dbReference type="KEGG" id="egu:105047652"/>
<dbReference type="PROSITE" id="PS00784">
    <property type="entry name" value="RIBOSOMAL_L34"/>
    <property type="match status" value="1"/>
</dbReference>
<dbReference type="PANTHER" id="PTHR14503">
    <property type="entry name" value="MITOCHONDRIAL RIBOSOMAL PROTEIN 34 FAMILY MEMBER"/>
    <property type="match status" value="1"/>
</dbReference>
<dbReference type="OrthoDB" id="431691at2759"/>
<evidence type="ECO:0000256" key="3">
    <source>
        <dbReference type="ARBA" id="ARBA00023274"/>
    </source>
</evidence>
<dbReference type="GO" id="GO:0005762">
    <property type="term" value="C:mitochondrial large ribosomal subunit"/>
    <property type="evidence" value="ECO:0007669"/>
    <property type="project" value="TreeGrafter"/>
</dbReference>
<evidence type="ECO:0000256" key="1">
    <source>
        <dbReference type="ARBA" id="ARBA00010111"/>
    </source>
</evidence>
<dbReference type="Gene3D" id="1.10.287.3980">
    <property type="match status" value="1"/>
</dbReference>
<dbReference type="HAMAP" id="MF_00391">
    <property type="entry name" value="Ribosomal_bL34"/>
    <property type="match status" value="1"/>
</dbReference>
<accession>A0A6I9REH9</accession>
<dbReference type="Proteomes" id="UP000504607">
    <property type="component" value="Chromosome 6"/>
</dbReference>
<keyword evidence="3" id="KW-0687">Ribonucleoprotein</keyword>
<sequence>MASKTLARAGASLINRLRLFNPFNPPKPSSSLILPHIHSNPSTQSYPAKFQTHWPPPVEGGEDAETLKILVSPERISFPCGLPSLRFFIEDGNDALVNEPLLLLPKRTYQPSHVKRKRTHGFLARKATRGGRRVIARRLAKGRSRITV</sequence>
<evidence type="ECO:0000256" key="2">
    <source>
        <dbReference type="ARBA" id="ARBA00022980"/>
    </source>
</evidence>
<evidence type="ECO:0000313" key="5">
    <source>
        <dbReference type="Proteomes" id="UP000504607"/>
    </source>
</evidence>
<dbReference type="InterPro" id="IPR020939">
    <property type="entry name" value="Ribosomal_bL34_CS"/>
</dbReference>
<keyword evidence="2" id="KW-0689">Ribosomal protein</keyword>
<gene>
    <name evidence="6" type="primary">LOC105047652</name>
</gene>
<dbReference type="FunFam" id="1.10.287.3980:FF:000001">
    <property type="entry name" value="Mitochondrial ribosomal protein L34"/>
    <property type="match status" value="1"/>
</dbReference>
<evidence type="ECO:0000256" key="4">
    <source>
        <dbReference type="ARBA" id="ARBA00035274"/>
    </source>
</evidence>
<dbReference type="Pfam" id="PF00468">
    <property type="entry name" value="Ribosomal_L34"/>
    <property type="match status" value="1"/>
</dbReference>
<dbReference type="RefSeq" id="XP_010924979.1">
    <property type="nucleotide sequence ID" value="XM_010926677.2"/>
</dbReference>
<comment type="similarity">
    <text evidence="1">Belongs to the bacterial ribosomal protein bL34 family.</text>
</comment>
<keyword evidence="5" id="KW-1185">Reference proteome</keyword>